<reference evidence="1 2" key="3">
    <citation type="submission" date="2008-05" db="EMBL/GenBank/DDBJ databases">
        <authorList>
            <person name="Fulton L."/>
            <person name="Clifton S."/>
            <person name="Fulton B."/>
            <person name="Xu J."/>
            <person name="Minx P."/>
            <person name="Pepin K.H."/>
            <person name="Johnson M."/>
            <person name="Thiruvilangam P."/>
            <person name="Bhonagiri V."/>
            <person name="Nash W.E."/>
            <person name="Mardis E.R."/>
            <person name="Wilson R.K."/>
        </authorList>
    </citation>
    <scope>NUCLEOTIDE SEQUENCE [LARGE SCALE GENOMIC DNA]</scope>
    <source>
        <strain evidence="1 2">ATCC 25827</strain>
    </source>
</reference>
<evidence type="ECO:0000313" key="2">
    <source>
        <dbReference type="Proteomes" id="UP000004506"/>
    </source>
</evidence>
<sequence length="40" mass="4864">MIYAFRANQCVLPLFLPLRLLHLSHKFFYETITKHYLVIL</sequence>
<evidence type="ECO:0000313" key="1">
    <source>
        <dbReference type="EMBL" id="EDU61942.1"/>
    </source>
</evidence>
<dbReference type="Proteomes" id="UP000004506">
    <property type="component" value="Unassembled WGS sequence"/>
</dbReference>
<dbReference type="AlphaFoldDB" id="A0AA86YPX9"/>
<proteinExistence type="predicted"/>
<reference evidence="2" key="2">
    <citation type="submission" date="2008-04" db="EMBL/GenBank/DDBJ databases">
        <title>Draft genome sequence of Providencia stuartii(ATCC 25827).</title>
        <authorList>
            <person name="Sudarsanam P."/>
            <person name="Ley R."/>
            <person name="Guruge J."/>
            <person name="Turnbaugh P.J."/>
            <person name="Mahowald M."/>
            <person name="Liep D."/>
            <person name="Gordon J."/>
        </authorList>
    </citation>
    <scope>NUCLEOTIDE SEQUENCE [LARGE SCALE GENOMIC DNA]</scope>
    <source>
        <strain evidence="2">ATCC 25827</strain>
    </source>
</reference>
<dbReference type="EMBL" id="ABJD02000001">
    <property type="protein sequence ID" value="EDU61942.1"/>
    <property type="molecule type" value="Genomic_DNA"/>
</dbReference>
<gene>
    <name evidence="1" type="ORF">PROSTU_00033</name>
</gene>
<name>A0AA86YPX9_PROST</name>
<reference evidence="2" key="1">
    <citation type="submission" date="2008-04" db="EMBL/GenBank/DDBJ databases">
        <title>Draft genome sequence of Providencia stuartii (ATCC 25827).</title>
        <authorList>
            <person name="Sudarsanam P."/>
            <person name="Ley R."/>
            <person name="Guruge J."/>
            <person name="Turnbaugh P.J."/>
            <person name="Mahowald M."/>
            <person name="Liep D."/>
            <person name="Gordon J."/>
        </authorList>
    </citation>
    <scope>NUCLEOTIDE SEQUENCE [LARGE SCALE GENOMIC DNA]</scope>
    <source>
        <strain evidence="2">ATCC 25827</strain>
    </source>
</reference>
<comment type="caution">
    <text evidence="1">The sequence shown here is derived from an EMBL/GenBank/DDBJ whole genome shotgun (WGS) entry which is preliminary data.</text>
</comment>
<organism evidence="1 2">
    <name type="scientific">Providencia stuartii ATCC 25827</name>
    <dbReference type="NCBI Taxonomy" id="471874"/>
    <lineage>
        <taxon>Bacteria</taxon>
        <taxon>Pseudomonadati</taxon>
        <taxon>Pseudomonadota</taxon>
        <taxon>Gammaproteobacteria</taxon>
        <taxon>Enterobacterales</taxon>
        <taxon>Morganellaceae</taxon>
        <taxon>Providencia</taxon>
    </lineage>
</organism>
<protein>
    <submittedName>
        <fullName evidence="1">Uncharacterized protein</fullName>
    </submittedName>
</protein>
<accession>A0AA86YPX9</accession>